<feature type="non-terminal residue" evidence="2">
    <location>
        <position position="72"/>
    </location>
</feature>
<organism evidence="2 3">
    <name type="scientific">Saguinus oedipus</name>
    <name type="common">Cotton-top tamarin</name>
    <name type="synonym">Oedipomidas oedipus</name>
    <dbReference type="NCBI Taxonomy" id="9490"/>
    <lineage>
        <taxon>Eukaryota</taxon>
        <taxon>Metazoa</taxon>
        <taxon>Chordata</taxon>
        <taxon>Craniata</taxon>
        <taxon>Vertebrata</taxon>
        <taxon>Euteleostomi</taxon>
        <taxon>Mammalia</taxon>
        <taxon>Eutheria</taxon>
        <taxon>Euarchontoglires</taxon>
        <taxon>Primates</taxon>
        <taxon>Haplorrhini</taxon>
        <taxon>Platyrrhini</taxon>
        <taxon>Cebidae</taxon>
        <taxon>Callitrichinae</taxon>
        <taxon>Saguinus</taxon>
    </lineage>
</organism>
<evidence type="ECO:0000256" key="1">
    <source>
        <dbReference type="SAM" id="MobiDB-lite"/>
    </source>
</evidence>
<name>A0ABQ9W0Q7_SAGOE</name>
<dbReference type="EMBL" id="JASSZA010000003">
    <property type="protein sequence ID" value="KAK2115211.1"/>
    <property type="molecule type" value="Genomic_DNA"/>
</dbReference>
<feature type="region of interest" description="Disordered" evidence="1">
    <location>
        <begin position="1"/>
        <end position="20"/>
    </location>
</feature>
<evidence type="ECO:0000313" key="2">
    <source>
        <dbReference type="EMBL" id="KAK2115211.1"/>
    </source>
</evidence>
<gene>
    <name evidence="2" type="ORF">P7K49_005837</name>
</gene>
<protein>
    <submittedName>
        <fullName evidence="2">Uncharacterized protein</fullName>
    </submittedName>
</protein>
<accession>A0ABQ9W0Q7</accession>
<dbReference type="Proteomes" id="UP001266305">
    <property type="component" value="Unassembled WGS sequence"/>
</dbReference>
<reference evidence="2 3" key="1">
    <citation type="submission" date="2023-05" db="EMBL/GenBank/DDBJ databases">
        <title>B98-5 Cell Line De Novo Hybrid Assembly: An Optical Mapping Approach.</title>
        <authorList>
            <person name="Kananen K."/>
            <person name="Auerbach J.A."/>
            <person name="Kautto E."/>
            <person name="Blachly J.S."/>
        </authorList>
    </citation>
    <scope>NUCLEOTIDE SEQUENCE [LARGE SCALE GENOMIC DNA]</scope>
    <source>
        <strain evidence="2">B95-8</strain>
        <tissue evidence="2">Cell line</tissue>
    </source>
</reference>
<evidence type="ECO:0000313" key="3">
    <source>
        <dbReference type="Proteomes" id="UP001266305"/>
    </source>
</evidence>
<keyword evidence="3" id="KW-1185">Reference proteome</keyword>
<proteinExistence type="predicted"/>
<comment type="caution">
    <text evidence="2">The sequence shown here is derived from an EMBL/GenBank/DDBJ whole genome shotgun (WGS) entry which is preliminary data.</text>
</comment>
<sequence length="72" mass="7253">MEHLNSLRCAPQSPGTPAVPQLLQLAPGSRGASEANMPAIERFTGAGLGVPVANFLAGWGSRQGDGVVVGQG</sequence>